<protein>
    <recommendedName>
        <fullName evidence="3">Reverse transcriptase domain-containing protein</fullName>
    </recommendedName>
</protein>
<evidence type="ECO:0008006" key="3">
    <source>
        <dbReference type="Google" id="ProtNLM"/>
    </source>
</evidence>
<dbReference type="EMBL" id="CAXKWB010030314">
    <property type="protein sequence ID" value="CAL4137310.1"/>
    <property type="molecule type" value="Genomic_DNA"/>
</dbReference>
<sequence>TSVTIFGDFNANLVNPSHPHGPLLRRFSDENGLVISSEKLLPVDSFTYISEMRLGETSWLDHCVSTQDGHNIINKMYVNYNISFRDHIPVVMSLGLDRLPIVEEEFNDVAPKINWEKYDTVKLREYSLMSDIYLSRLTIPNEALECRDMKCENEGHKSQIKMFYENICKCFVKASNDVLGVNNNKNKKFDCKPGFTEYVKDLHDTARKRFVAWREANKPRDQNDPFLREMNVSRARFKLALRFIKRHENQLRQDAIADALCNESDGKFWKEIKKLSPNNVPLPTSIDDATGKKEVVDMWEGHFKSLLNCVKGEDSKNLKYNLEYNPRLVINPGEIEDAIHKLAGGKSSGLDGVYAEHLKNCSSNYWPLLAQCVTSFFVHGYLPDSLMSVVLLPIIKDKSGKINSKDNYRPIAIASTMSKLLEIILLERLSTFLLTSSHQFGFKAKHSTDACIYVLKE</sequence>
<keyword evidence="2" id="KW-1185">Reference proteome</keyword>
<reference evidence="1 2" key="1">
    <citation type="submission" date="2024-05" db="EMBL/GenBank/DDBJ databases">
        <authorList>
            <person name="Wallberg A."/>
        </authorList>
    </citation>
    <scope>NUCLEOTIDE SEQUENCE [LARGE SCALE GENOMIC DNA]</scope>
</reference>
<evidence type="ECO:0000313" key="1">
    <source>
        <dbReference type="EMBL" id="CAL4137310.1"/>
    </source>
</evidence>
<feature type="non-terminal residue" evidence="1">
    <location>
        <position position="457"/>
    </location>
</feature>
<gene>
    <name evidence="1" type="ORF">MNOR_LOCUS28047</name>
</gene>
<comment type="caution">
    <text evidence="1">The sequence shown here is derived from an EMBL/GenBank/DDBJ whole genome shotgun (WGS) entry which is preliminary data.</text>
</comment>
<dbReference type="AlphaFoldDB" id="A0AAV2RSA8"/>
<dbReference type="PANTHER" id="PTHR47510:SF3">
    <property type="entry name" value="ENDO_EXONUCLEASE_PHOSPHATASE DOMAIN-CONTAINING PROTEIN"/>
    <property type="match status" value="1"/>
</dbReference>
<proteinExistence type="predicted"/>
<name>A0AAV2RSA8_MEGNR</name>
<dbReference type="Gene3D" id="3.60.10.10">
    <property type="entry name" value="Endonuclease/exonuclease/phosphatase"/>
    <property type="match status" value="1"/>
</dbReference>
<organism evidence="1 2">
    <name type="scientific">Meganyctiphanes norvegica</name>
    <name type="common">Northern krill</name>
    <name type="synonym">Thysanopoda norvegica</name>
    <dbReference type="NCBI Taxonomy" id="48144"/>
    <lineage>
        <taxon>Eukaryota</taxon>
        <taxon>Metazoa</taxon>
        <taxon>Ecdysozoa</taxon>
        <taxon>Arthropoda</taxon>
        <taxon>Crustacea</taxon>
        <taxon>Multicrustacea</taxon>
        <taxon>Malacostraca</taxon>
        <taxon>Eumalacostraca</taxon>
        <taxon>Eucarida</taxon>
        <taxon>Euphausiacea</taxon>
        <taxon>Euphausiidae</taxon>
        <taxon>Meganyctiphanes</taxon>
    </lineage>
</organism>
<dbReference type="InterPro" id="IPR036691">
    <property type="entry name" value="Endo/exonu/phosph_ase_sf"/>
</dbReference>
<accession>A0AAV2RSA8</accession>
<evidence type="ECO:0000313" key="2">
    <source>
        <dbReference type="Proteomes" id="UP001497623"/>
    </source>
</evidence>
<dbReference type="SUPFAM" id="SSF56219">
    <property type="entry name" value="DNase I-like"/>
    <property type="match status" value="1"/>
</dbReference>
<dbReference type="Proteomes" id="UP001497623">
    <property type="component" value="Unassembled WGS sequence"/>
</dbReference>
<dbReference type="PANTHER" id="PTHR47510">
    <property type="entry name" value="REVERSE TRANSCRIPTASE DOMAIN-CONTAINING PROTEIN"/>
    <property type="match status" value="1"/>
</dbReference>
<feature type="non-terminal residue" evidence="1">
    <location>
        <position position="1"/>
    </location>
</feature>